<dbReference type="GO" id="GO:0010181">
    <property type="term" value="F:FMN binding"/>
    <property type="evidence" value="ECO:0007669"/>
    <property type="project" value="InterPro"/>
</dbReference>
<dbReference type="Gene3D" id="2.30.110.10">
    <property type="entry name" value="Electron Transport, Fmn-binding Protein, Chain A"/>
    <property type="match status" value="1"/>
</dbReference>
<sequence length="184" mass="20354">MQEIDVANAFRLIEPGPVLLVTTCGTDGPNVMTMGFHMMVQHAPPLIGCVIGPWDHSYRALRETGECVLSVPRASMSATVTDIGNSSGVDIDKFCTFEIEAQPGITVKAPLLRDCIANLECRLADATLSNSYSLHILEVERLWVAPGWREAPMLHHIGDGYFRKDGDLIDESRRMTRWHHLAGL</sequence>
<dbReference type="InterPro" id="IPR002563">
    <property type="entry name" value="Flavin_Rdtase-like_dom"/>
</dbReference>
<evidence type="ECO:0000256" key="2">
    <source>
        <dbReference type="ARBA" id="ARBA00022630"/>
    </source>
</evidence>
<dbReference type="InterPro" id="IPR012349">
    <property type="entry name" value="Split_barrel_FMN-bd"/>
</dbReference>
<evidence type="ECO:0000256" key="1">
    <source>
        <dbReference type="ARBA" id="ARBA00001917"/>
    </source>
</evidence>
<name>A0A2S9IPY8_9HYPH</name>
<comment type="cofactor">
    <cofactor evidence="1">
        <name>FMN</name>
        <dbReference type="ChEBI" id="CHEBI:58210"/>
    </cofactor>
</comment>
<organism evidence="5 6">
    <name type="scientific">Phyllobacterium phragmitis</name>
    <dbReference type="NCBI Taxonomy" id="2670329"/>
    <lineage>
        <taxon>Bacteria</taxon>
        <taxon>Pseudomonadati</taxon>
        <taxon>Pseudomonadota</taxon>
        <taxon>Alphaproteobacteria</taxon>
        <taxon>Hyphomicrobiales</taxon>
        <taxon>Phyllobacteriaceae</taxon>
        <taxon>Phyllobacterium</taxon>
    </lineage>
</organism>
<evidence type="ECO:0000313" key="6">
    <source>
        <dbReference type="Proteomes" id="UP000239434"/>
    </source>
</evidence>
<evidence type="ECO:0000313" key="5">
    <source>
        <dbReference type="EMBL" id="PRD42598.1"/>
    </source>
</evidence>
<accession>A0A2S9IPY8</accession>
<dbReference type="InterPro" id="IPR052174">
    <property type="entry name" value="Flavoredoxin"/>
</dbReference>
<dbReference type="PANTHER" id="PTHR43567">
    <property type="entry name" value="FLAVOREDOXIN-RELATED-RELATED"/>
    <property type="match status" value="1"/>
</dbReference>
<comment type="similarity">
    <text evidence="3">Belongs to the flavoredoxin family.</text>
</comment>
<feature type="domain" description="Flavin reductase like" evidence="4">
    <location>
        <begin position="11"/>
        <end position="162"/>
    </location>
</feature>
<dbReference type="Proteomes" id="UP000239434">
    <property type="component" value="Unassembled WGS sequence"/>
</dbReference>
<dbReference type="GO" id="GO:0016646">
    <property type="term" value="F:oxidoreductase activity, acting on the CH-NH group of donors, NAD or NADP as acceptor"/>
    <property type="evidence" value="ECO:0007669"/>
    <property type="project" value="UniProtKB-ARBA"/>
</dbReference>
<dbReference type="Pfam" id="PF01613">
    <property type="entry name" value="Flavin_Reduct"/>
    <property type="match status" value="1"/>
</dbReference>
<dbReference type="AlphaFoldDB" id="A0A2S9IPY8"/>
<gene>
    <name evidence="5" type="ORF">C5748_16040</name>
</gene>
<dbReference type="SMART" id="SM00903">
    <property type="entry name" value="Flavin_Reduct"/>
    <property type="match status" value="1"/>
</dbReference>
<dbReference type="SUPFAM" id="SSF50475">
    <property type="entry name" value="FMN-binding split barrel"/>
    <property type="match status" value="1"/>
</dbReference>
<comment type="caution">
    <text evidence="5">The sequence shown here is derived from an EMBL/GenBank/DDBJ whole genome shotgun (WGS) entry which is preliminary data.</text>
</comment>
<evidence type="ECO:0000256" key="3">
    <source>
        <dbReference type="ARBA" id="ARBA00038054"/>
    </source>
</evidence>
<dbReference type="EMBL" id="PVBR01000011">
    <property type="protein sequence ID" value="PRD42598.1"/>
    <property type="molecule type" value="Genomic_DNA"/>
</dbReference>
<proteinExistence type="inferred from homology"/>
<dbReference type="RefSeq" id="WP_105742930.1">
    <property type="nucleotide sequence ID" value="NZ_PVBR01000011.1"/>
</dbReference>
<protein>
    <submittedName>
        <fullName evidence="5">Flavin reductase</fullName>
    </submittedName>
</protein>
<keyword evidence="6" id="KW-1185">Reference proteome</keyword>
<reference evidence="5 6" key="1">
    <citation type="submission" date="2018-02" db="EMBL/GenBank/DDBJ databases">
        <title>The draft genome of Phyllobacterium sp. 1N-3.</title>
        <authorList>
            <person name="Liu L."/>
            <person name="Li L."/>
            <person name="Zhang X."/>
            <person name="Wang T."/>
            <person name="Liang L."/>
        </authorList>
    </citation>
    <scope>NUCLEOTIDE SEQUENCE [LARGE SCALE GENOMIC DNA]</scope>
    <source>
        <strain evidence="5 6">1N-3</strain>
    </source>
</reference>
<dbReference type="PANTHER" id="PTHR43567:SF1">
    <property type="entry name" value="FLAVOREDOXIN"/>
    <property type="match status" value="1"/>
</dbReference>
<keyword evidence="2" id="KW-0285">Flavoprotein</keyword>
<evidence type="ECO:0000259" key="4">
    <source>
        <dbReference type="SMART" id="SM00903"/>
    </source>
</evidence>